<dbReference type="EMBL" id="MJBS01000188">
    <property type="protein sequence ID" value="OHE91373.1"/>
    <property type="molecule type" value="Genomic_DNA"/>
</dbReference>
<feature type="compositionally biased region" description="Polar residues" evidence="1">
    <location>
        <begin position="437"/>
        <end position="454"/>
    </location>
</feature>
<feature type="transmembrane region" description="Helical" evidence="2">
    <location>
        <begin position="23"/>
        <end position="46"/>
    </location>
</feature>
<gene>
    <name evidence="4" type="ORF">CORC01_13350</name>
</gene>
<keyword evidence="5" id="KW-1185">Reference proteome</keyword>
<dbReference type="Proteomes" id="UP000176998">
    <property type="component" value="Unassembled WGS sequence"/>
</dbReference>
<reference evidence="4 5" key="1">
    <citation type="submission" date="2016-09" db="EMBL/GenBank/DDBJ databases">
        <authorList>
            <person name="Capua I."/>
            <person name="De Benedictis P."/>
            <person name="Joannis T."/>
            <person name="Lombin L.H."/>
            <person name="Cattoli G."/>
        </authorList>
    </citation>
    <scope>NUCLEOTIDE SEQUENCE [LARGE SCALE GENOMIC DNA]</scope>
    <source>
        <strain evidence="4 5">IMI 309357</strain>
    </source>
</reference>
<evidence type="ECO:0000313" key="5">
    <source>
        <dbReference type="Proteomes" id="UP000176998"/>
    </source>
</evidence>
<dbReference type="InterPro" id="IPR053001">
    <property type="entry name" value="MNNG_permease-like"/>
</dbReference>
<proteinExistence type="predicted"/>
<dbReference type="GO" id="GO:0016020">
    <property type="term" value="C:membrane"/>
    <property type="evidence" value="ECO:0007669"/>
    <property type="project" value="TreeGrafter"/>
</dbReference>
<dbReference type="InterPro" id="IPR022703">
    <property type="entry name" value="DUF3533"/>
</dbReference>
<evidence type="ECO:0000256" key="2">
    <source>
        <dbReference type="SAM" id="Phobius"/>
    </source>
</evidence>
<name>A0A1G4AQL0_9PEZI</name>
<feature type="domain" description="DUF3533" evidence="3">
    <location>
        <begin position="32"/>
        <end position="395"/>
    </location>
</feature>
<evidence type="ECO:0000259" key="3">
    <source>
        <dbReference type="Pfam" id="PF12051"/>
    </source>
</evidence>
<dbReference type="STRING" id="1209926.A0A1G4AQL0"/>
<dbReference type="AlphaFoldDB" id="A0A1G4AQL0"/>
<dbReference type="Pfam" id="PF12051">
    <property type="entry name" value="DUF3533"/>
    <property type="match status" value="1"/>
</dbReference>
<evidence type="ECO:0000256" key="1">
    <source>
        <dbReference type="SAM" id="MobiDB-lite"/>
    </source>
</evidence>
<feature type="transmembrane region" description="Helical" evidence="2">
    <location>
        <begin position="261"/>
        <end position="284"/>
    </location>
</feature>
<feature type="transmembrane region" description="Helical" evidence="2">
    <location>
        <begin position="368"/>
        <end position="393"/>
    </location>
</feature>
<dbReference type="PANTHER" id="PTHR34814">
    <property type="entry name" value="NITROSOGUANIDINE RESISTANCE PROTEIN SNG1"/>
    <property type="match status" value="1"/>
</dbReference>
<organism evidence="4 5">
    <name type="scientific">Colletotrichum orchidophilum</name>
    <dbReference type="NCBI Taxonomy" id="1209926"/>
    <lineage>
        <taxon>Eukaryota</taxon>
        <taxon>Fungi</taxon>
        <taxon>Dikarya</taxon>
        <taxon>Ascomycota</taxon>
        <taxon>Pezizomycotina</taxon>
        <taxon>Sordariomycetes</taxon>
        <taxon>Hypocreomycetidae</taxon>
        <taxon>Glomerellales</taxon>
        <taxon>Glomerellaceae</taxon>
        <taxon>Colletotrichum</taxon>
    </lineage>
</organism>
<dbReference type="GeneID" id="34566477"/>
<evidence type="ECO:0000313" key="4">
    <source>
        <dbReference type="EMBL" id="OHE91373.1"/>
    </source>
</evidence>
<keyword evidence="2" id="KW-0812">Transmembrane</keyword>
<accession>A0A1G4AQL0</accession>
<dbReference type="RefSeq" id="XP_022468546.1">
    <property type="nucleotide sequence ID" value="XM_022624967.1"/>
</dbReference>
<sequence>MSPNNFPQRTPLSQWSAAQRKGIIMPIVIASVLILVLVLANMSYLFGETFEQAKRTHALRILAVDMDGGAIGAAIEGAAKSFQAENFPTIEFASPSKYSTPEAVRNAVCKGGYWGAMYINPGVSAKLASAVSGASTAAYNPAGSVTYTYNQARYPALADSLVGSNIQKVVSASRSFYYQSANGTAALRSLNATNHAATAAYLNPISSTPDLIGEQVQASRVFFNTVNIVIPTLAQFFYIMAQNGIGMSSGLLAKARRRDVWLVRFTVGKIHGLLTAITVTGYIWAYKETSPVGGAVFGKIFLIFWFFMDVQWQILESLVGSFLPMQFFPFFFLTWILTNVASSAFPFEIAPGFYRVGYALPAREVYSLYVQVWSGCADLTHIALPVLFSWWLVGHIGSVFSIRKRCADAAAIVAASATAAEKAPAGQDDTVSIPPRSASTEATLQSEEQVNNEK</sequence>
<feature type="transmembrane region" description="Helical" evidence="2">
    <location>
        <begin position="296"/>
        <end position="315"/>
    </location>
</feature>
<protein>
    <recommendedName>
        <fullName evidence="3">DUF3533 domain-containing protein</fullName>
    </recommendedName>
</protein>
<keyword evidence="2" id="KW-1133">Transmembrane helix</keyword>
<keyword evidence="2" id="KW-0472">Membrane</keyword>
<dbReference type="OrthoDB" id="2140105at2759"/>
<comment type="caution">
    <text evidence="4">The sequence shown here is derived from an EMBL/GenBank/DDBJ whole genome shotgun (WGS) entry which is preliminary data.</text>
</comment>
<dbReference type="PANTHER" id="PTHR34814:SF2">
    <property type="entry name" value="DUF3533 DOMAIN-CONTAINING PROTEIN"/>
    <property type="match status" value="1"/>
</dbReference>
<feature type="region of interest" description="Disordered" evidence="1">
    <location>
        <begin position="419"/>
        <end position="454"/>
    </location>
</feature>